<evidence type="ECO:0000313" key="6">
    <source>
        <dbReference type="EMBL" id="CAI3983935.1"/>
    </source>
</evidence>
<evidence type="ECO:0000256" key="1">
    <source>
        <dbReference type="ARBA" id="ARBA00013201"/>
    </source>
</evidence>
<dbReference type="GO" id="GO:0016042">
    <property type="term" value="P:lipid catabolic process"/>
    <property type="evidence" value="ECO:0007669"/>
    <property type="project" value="UniProtKB-KW"/>
</dbReference>
<keyword evidence="8" id="KW-1185">Reference proteome</keyword>
<dbReference type="Proteomes" id="UP001152797">
    <property type="component" value="Unassembled WGS sequence"/>
</dbReference>
<dbReference type="EC" id="3.1.1.47" evidence="1"/>
<dbReference type="GO" id="GO:0008236">
    <property type="term" value="F:serine-type peptidase activity"/>
    <property type="evidence" value="ECO:0007669"/>
    <property type="project" value="InterPro"/>
</dbReference>
<dbReference type="OrthoDB" id="2363873at2759"/>
<evidence type="ECO:0000256" key="4">
    <source>
        <dbReference type="ARBA" id="ARBA00023098"/>
    </source>
</evidence>
<dbReference type="EMBL" id="CAMXCT010000846">
    <property type="protein sequence ID" value="CAI3983935.1"/>
    <property type="molecule type" value="Genomic_DNA"/>
</dbReference>
<feature type="domain" description="Peptidase S9 prolyl oligopeptidase catalytic" evidence="5">
    <location>
        <begin position="265"/>
        <end position="312"/>
    </location>
</feature>
<reference evidence="6" key="1">
    <citation type="submission" date="2022-10" db="EMBL/GenBank/DDBJ databases">
        <authorList>
            <person name="Chen Y."/>
            <person name="Dougan E. K."/>
            <person name="Chan C."/>
            <person name="Rhodes N."/>
            <person name="Thang M."/>
        </authorList>
    </citation>
    <scope>NUCLEOTIDE SEQUENCE</scope>
</reference>
<sequence length="666" mass="72056">MAVPLRSRRWWLQQGAVAALVICLFQLPGLRFAPCWVPGGYFGDHSHQLLPRRGRIFRVLRRAEEDAGRRDVLADWGQSFLQTAGTAVAAFAAFYTGAKVAVINQPRRPELQGPFRAVGSRVVRLAGLRCRLLYPAASSDGGEAPYLSEGRQTSDAMARLVFFPGFLLEHLGTATSGCWEDAPASAGSHPILVYSHGQGGNMDMGTYFLRQIASYGLIVLSVEHQDGSASTGDSSNPRPFSLTGNQLGVRYRALELVQVTRALLAEGLADELQGDKKNVLVGGHSYGGPTAILAANAAPELFSALVLHDPAVGSEMPPLTQPVFAIVGDEYAGISNLVKVVRKVSAASGETRPWAGAWHFQGISHGNFVDAPLWSFRPGGAAVGAMAAPVLALLEKDLDDWGSAVLVKASKELGRGAGQNTVYLVVNQQSGVYIMNEALQECEMFDQIYGVGIIEGDILCAEKTAEHAAEGAPVSSSFTLQQRHVFRDKNEAGMQGDIIEDGEERLEVEMDFEDSLRTLRIADGWLAAEDTKSGEALRFFQVASSLSGTYCNDDATVRFSLSSLGEFTLAQHRMAMQGRSTRSTGLEDGLQLQGVITSTMNLDAMHLEKSEKAITAKFDLACSTVLLNVAGMPEPLQLHRIPEDRDPMQYVRDVFAHLNLQVTVYE</sequence>
<evidence type="ECO:0000256" key="2">
    <source>
        <dbReference type="ARBA" id="ARBA00022801"/>
    </source>
</evidence>
<dbReference type="PANTHER" id="PTHR10272:SF0">
    <property type="entry name" value="PLATELET-ACTIVATING FACTOR ACETYLHYDROLASE"/>
    <property type="match status" value="1"/>
</dbReference>
<evidence type="ECO:0000313" key="7">
    <source>
        <dbReference type="EMBL" id="CAL1137310.1"/>
    </source>
</evidence>
<evidence type="ECO:0000256" key="3">
    <source>
        <dbReference type="ARBA" id="ARBA00022963"/>
    </source>
</evidence>
<name>A0A9P1C3T5_9DINO</name>
<accession>A0A9P1C3T5</accession>
<dbReference type="GO" id="GO:0003847">
    <property type="term" value="F:1-alkyl-2-acetylglycerophosphocholine esterase activity"/>
    <property type="evidence" value="ECO:0007669"/>
    <property type="project" value="UniProtKB-EC"/>
</dbReference>
<organism evidence="6">
    <name type="scientific">Cladocopium goreaui</name>
    <dbReference type="NCBI Taxonomy" id="2562237"/>
    <lineage>
        <taxon>Eukaryota</taxon>
        <taxon>Sar</taxon>
        <taxon>Alveolata</taxon>
        <taxon>Dinophyceae</taxon>
        <taxon>Suessiales</taxon>
        <taxon>Symbiodiniaceae</taxon>
        <taxon>Cladocopium</taxon>
    </lineage>
</organism>
<dbReference type="EMBL" id="CAMXCT020000846">
    <property type="protein sequence ID" value="CAL1137310.1"/>
    <property type="molecule type" value="Genomic_DNA"/>
</dbReference>
<dbReference type="InterPro" id="IPR029058">
    <property type="entry name" value="AB_hydrolase_fold"/>
</dbReference>
<protein>
    <recommendedName>
        <fullName evidence="1">1-alkyl-2-acetylglycerophosphocholine esterase</fullName>
        <ecNumber evidence="1">3.1.1.47</ecNumber>
    </recommendedName>
</protein>
<dbReference type="Pfam" id="PF03403">
    <property type="entry name" value="PAF-AH_p_II"/>
    <property type="match status" value="1"/>
</dbReference>
<dbReference type="InterPro" id="IPR001375">
    <property type="entry name" value="Peptidase_S9_cat"/>
</dbReference>
<dbReference type="EMBL" id="CAMXCT030000846">
    <property type="protein sequence ID" value="CAL4771247.1"/>
    <property type="molecule type" value="Genomic_DNA"/>
</dbReference>
<dbReference type="Gene3D" id="3.40.50.1820">
    <property type="entry name" value="alpha/beta hydrolase"/>
    <property type="match status" value="1"/>
</dbReference>
<dbReference type="SUPFAM" id="SSF53474">
    <property type="entry name" value="alpha/beta-Hydrolases"/>
    <property type="match status" value="1"/>
</dbReference>
<dbReference type="GO" id="GO:0006508">
    <property type="term" value="P:proteolysis"/>
    <property type="evidence" value="ECO:0007669"/>
    <property type="project" value="InterPro"/>
</dbReference>
<reference evidence="7" key="2">
    <citation type="submission" date="2024-04" db="EMBL/GenBank/DDBJ databases">
        <authorList>
            <person name="Chen Y."/>
            <person name="Shah S."/>
            <person name="Dougan E. K."/>
            <person name="Thang M."/>
            <person name="Chan C."/>
        </authorList>
    </citation>
    <scope>NUCLEOTIDE SEQUENCE [LARGE SCALE GENOMIC DNA]</scope>
</reference>
<proteinExistence type="predicted"/>
<dbReference type="PANTHER" id="PTHR10272">
    <property type="entry name" value="PLATELET-ACTIVATING FACTOR ACETYLHYDROLASE"/>
    <property type="match status" value="1"/>
</dbReference>
<gene>
    <name evidence="6" type="ORF">C1SCF055_LOCUS11502</name>
</gene>
<keyword evidence="2" id="KW-0378">Hydrolase</keyword>
<dbReference type="AlphaFoldDB" id="A0A9P1C3T5"/>
<evidence type="ECO:0000259" key="5">
    <source>
        <dbReference type="Pfam" id="PF00326"/>
    </source>
</evidence>
<keyword evidence="3" id="KW-0442">Lipid degradation</keyword>
<keyword evidence="4" id="KW-0443">Lipid metabolism</keyword>
<comment type="caution">
    <text evidence="6">The sequence shown here is derived from an EMBL/GenBank/DDBJ whole genome shotgun (WGS) entry which is preliminary data.</text>
</comment>
<evidence type="ECO:0000313" key="8">
    <source>
        <dbReference type="Proteomes" id="UP001152797"/>
    </source>
</evidence>
<dbReference type="Pfam" id="PF00326">
    <property type="entry name" value="Peptidase_S9"/>
    <property type="match status" value="1"/>
</dbReference>